<keyword evidence="2" id="KW-0012">Acyltransferase</keyword>
<name>A0A2N0UL30_9FIRM</name>
<dbReference type="Proteomes" id="UP000233425">
    <property type="component" value="Unassembled WGS sequence"/>
</dbReference>
<dbReference type="AlphaFoldDB" id="A0A2N0UL30"/>
<evidence type="ECO:0000313" key="4">
    <source>
        <dbReference type="EMBL" id="PKD27699.1"/>
    </source>
</evidence>
<protein>
    <submittedName>
        <fullName evidence="4">Putative acetyltransferase</fullName>
    </submittedName>
</protein>
<comment type="caution">
    <text evidence="4">The sequence shown here is derived from an EMBL/GenBank/DDBJ whole genome shotgun (WGS) entry which is preliminary data.</text>
</comment>
<evidence type="ECO:0000256" key="1">
    <source>
        <dbReference type="ARBA" id="ARBA00022679"/>
    </source>
</evidence>
<sequence length="158" mass="18245">MCEVTIRRAKFADIPQIDRLLFEVHKVHSDIRPDLFTVGEKKYTDEELERIIVDEQKPIFVAEINGKVKGYAFCIFKQDLENKSVTDIKTLYIDDLCVDEDSRGTHIGTKLYNYVIDFAKNSGCYNVTLNVWAGNDNAIKFYEHIGFKVQKIGMETIL</sequence>
<dbReference type="Pfam" id="PF00583">
    <property type="entry name" value="Acetyltransf_1"/>
    <property type="match status" value="1"/>
</dbReference>
<dbReference type="GO" id="GO:0008080">
    <property type="term" value="F:N-acetyltransferase activity"/>
    <property type="evidence" value="ECO:0007669"/>
    <property type="project" value="TreeGrafter"/>
</dbReference>
<evidence type="ECO:0000256" key="2">
    <source>
        <dbReference type="ARBA" id="ARBA00023315"/>
    </source>
</evidence>
<feature type="domain" description="N-acetyltransferase" evidence="3">
    <location>
        <begin position="4"/>
        <end position="158"/>
    </location>
</feature>
<dbReference type="EMBL" id="NNSR01000069">
    <property type="protein sequence ID" value="PKD27699.1"/>
    <property type="molecule type" value="Genomic_DNA"/>
</dbReference>
<reference evidence="4" key="1">
    <citation type="journal article" date="2018" name="Environ. Microbiol.">
        <title>Sporulation capability and amylosome conservation among diverse human colonic and rumen isolates of the keystone starch-degrader Ruminococcus bromii.</title>
        <authorList>
            <person name="Mukhopadhya I."/>
            <person name="Morais S."/>
            <person name="Laverde-Gomez J."/>
            <person name="Sheridan P.O."/>
            <person name="Walker A.W."/>
            <person name="Kelly W."/>
            <person name="Klieve A.V."/>
            <person name="Ouwerkerk D."/>
            <person name="Duncan S.H."/>
            <person name="Louis P."/>
            <person name="Koropatkin N."/>
            <person name="Cockburn D."/>
            <person name="Kibler R."/>
            <person name="Cooper P.J."/>
            <person name="Sandoval C."/>
            <person name="Crost E."/>
            <person name="Juge N."/>
            <person name="Bayer E.A."/>
            <person name="Flint H.J."/>
        </authorList>
    </citation>
    <scope>NUCLEOTIDE SEQUENCE [LARGE SCALE GENOMIC DNA]</scope>
    <source>
        <strain evidence="4">ATCC 27255</strain>
    </source>
</reference>
<dbReference type="RefSeq" id="WP_101029415.1">
    <property type="nucleotide sequence ID" value="NZ_DBEZGE010000066.1"/>
</dbReference>
<dbReference type="PANTHER" id="PTHR10545">
    <property type="entry name" value="DIAMINE N-ACETYLTRANSFERASE"/>
    <property type="match status" value="1"/>
</dbReference>
<dbReference type="SUPFAM" id="SSF55729">
    <property type="entry name" value="Acyl-CoA N-acyltransferases (Nat)"/>
    <property type="match status" value="1"/>
</dbReference>
<keyword evidence="5" id="KW-1185">Reference proteome</keyword>
<dbReference type="Gene3D" id="3.40.630.30">
    <property type="match status" value="1"/>
</dbReference>
<accession>A0A2N0UL30</accession>
<proteinExistence type="predicted"/>
<dbReference type="PANTHER" id="PTHR10545:SF29">
    <property type="entry name" value="GH14572P-RELATED"/>
    <property type="match status" value="1"/>
</dbReference>
<organism evidence="4 5">
    <name type="scientific">Ruminococcus bromii</name>
    <dbReference type="NCBI Taxonomy" id="40518"/>
    <lineage>
        <taxon>Bacteria</taxon>
        <taxon>Bacillati</taxon>
        <taxon>Bacillota</taxon>
        <taxon>Clostridia</taxon>
        <taxon>Eubacteriales</taxon>
        <taxon>Oscillospiraceae</taxon>
        <taxon>Ruminococcus</taxon>
    </lineage>
</organism>
<gene>
    <name evidence="4" type="ORF">RBATCC27255_01463</name>
</gene>
<dbReference type="InterPro" id="IPR051016">
    <property type="entry name" value="Diverse_Substrate_AcTransf"/>
</dbReference>
<dbReference type="PROSITE" id="PS51186">
    <property type="entry name" value="GNAT"/>
    <property type="match status" value="1"/>
</dbReference>
<dbReference type="InterPro" id="IPR000182">
    <property type="entry name" value="GNAT_dom"/>
</dbReference>
<evidence type="ECO:0000313" key="5">
    <source>
        <dbReference type="Proteomes" id="UP000233425"/>
    </source>
</evidence>
<dbReference type="InterPro" id="IPR016181">
    <property type="entry name" value="Acyl_CoA_acyltransferase"/>
</dbReference>
<evidence type="ECO:0000259" key="3">
    <source>
        <dbReference type="PROSITE" id="PS51186"/>
    </source>
</evidence>
<dbReference type="CDD" id="cd04301">
    <property type="entry name" value="NAT_SF"/>
    <property type="match status" value="1"/>
</dbReference>
<keyword evidence="1 4" id="KW-0808">Transferase</keyword>